<dbReference type="NCBIfam" id="NF007803">
    <property type="entry name" value="PRK10509.1"/>
    <property type="match status" value="1"/>
</dbReference>
<dbReference type="GO" id="GO:0046872">
    <property type="term" value="F:metal ion binding"/>
    <property type="evidence" value="ECO:0007669"/>
    <property type="project" value="UniProtKB-KW"/>
</dbReference>
<dbReference type="AlphaFoldDB" id="A0A3B0MI12"/>
<dbReference type="EMBL" id="UFQR01000006">
    <property type="protein sequence ID" value="SSW95649.1"/>
    <property type="molecule type" value="Genomic_DNA"/>
</dbReference>
<dbReference type="GO" id="GO:0051537">
    <property type="term" value="F:2 iron, 2 sulfur cluster binding"/>
    <property type="evidence" value="ECO:0007669"/>
    <property type="project" value="UniProtKB-KW"/>
</dbReference>
<feature type="domain" description="BFD-like [2Fe-2S]-binding" evidence="11">
    <location>
        <begin position="2"/>
        <end position="51"/>
    </location>
</feature>
<keyword evidence="1" id="KW-0813">Transport</keyword>
<dbReference type="InterPro" id="IPR052371">
    <property type="entry name" value="BFD-associated_ferredoxin"/>
</dbReference>
<dbReference type="PANTHER" id="PTHR37424:SF1">
    <property type="entry name" value="BACTERIOFERRITIN-ASSOCIATED FERREDOXIN"/>
    <property type="match status" value="1"/>
</dbReference>
<reference evidence="12" key="1">
    <citation type="submission" date="2018-04" db="EMBL/GenBank/DDBJ databases">
        <authorList>
            <person name="Go L.Y."/>
            <person name="Mitchell J.A."/>
        </authorList>
    </citation>
    <scope>NUCLEOTIDE SEQUENCE</scope>
    <source>
        <strain evidence="12">ARTV</strain>
    </source>
</reference>
<evidence type="ECO:0000256" key="2">
    <source>
        <dbReference type="ARBA" id="ARBA00022714"/>
    </source>
</evidence>
<proteinExistence type="inferred from homology"/>
<dbReference type="InterPro" id="IPR007419">
    <property type="entry name" value="BFD-like_2Fe2S-bd_dom"/>
</dbReference>
<dbReference type="Gene3D" id="1.10.10.1100">
    <property type="entry name" value="BFD-like [2Fe-2S]-binding domain"/>
    <property type="match status" value="1"/>
</dbReference>
<dbReference type="InterPro" id="IPR041854">
    <property type="entry name" value="BFD-like_2Fe2S-bd_dom_sf"/>
</dbReference>
<comment type="cofactor">
    <cofactor evidence="7">
        <name>[2Fe-2S] cluster</name>
        <dbReference type="ChEBI" id="CHEBI:190135"/>
    </cofactor>
</comment>
<comment type="similarity">
    <text evidence="10">Belongs to the Bfd family.</text>
</comment>
<organism evidence="12">
    <name type="scientific">Arsenophonus endosymbiont of Trialeurodes vaporariorum</name>
    <dbReference type="NCBI Taxonomy" id="235567"/>
    <lineage>
        <taxon>Bacteria</taxon>
        <taxon>Pseudomonadati</taxon>
        <taxon>Pseudomonadota</taxon>
        <taxon>Gammaproteobacteria</taxon>
        <taxon>Enterobacterales</taxon>
        <taxon>Morganellaceae</taxon>
        <taxon>Arsenophonus</taxon>
    </lineage>
</organism>
<evidence type="ECO:0000256" key="5">
    <source>
        <dbReference type="ARBA" id="ARBA00023004"/>
    </source>
</evidence>
<keyword evidence="4" id="KW-0249">Electron transport</keyword>
<evidence type="ECO:0000256" key="3">
    <source>
        <dbReference type="ARBA" id="ARBA00022723"/>
    </source>
</evidence>
<keyword evidence="3" id="KW-0479">Metal-binding</keyword>
<name>A0A3B0MI12_9GAMM</name>
<keyword evidence="5" id="KW-0408">Iron</keyword>
<dbReference type="PANTHER" id="PTHR37424">
    <property type="entry name" value="BACTERIOFERRITIN-ASSOCIATED FERREDOXIN"/>
    <property type="match status" value="1"/>
</dbReference>
<evidence type="ECO:0000313" key="12">
    <source>
        <dbReference type="EMBL" id="SSW95649.1"/>
    </source>
</evidence>
<accession>A0A3B0MI12</accession>
<evidence type="ECO:0000256" key="1">
    <source>
        <dbReference type="ARBA" id="ARBA00022448"/>
    </source>
</evidence>
<dbReference type="Pfam" id="PF04324">
    <property type="entry name" value="Fer2_BFD"/>
    <property type="match status" value="1"/>
</dbReference>
<comment type="function">
    <text evidence="9">Required for mobilization of iron from the bacterioferritin (BFR) complex.</text>
</comment>
<gene>
    <name evidence="12" type="primary">bfd</name>
    <name evidence="12" type="ORF">ARTV_1672</name>
</gene>
<evidence type="ECO:0000256" key="4">
    <source>
        <dbReference type="ARBA" id="ARBA00022982"/>
    </source>
</evidence>
<evidence type="ECO:0000256" key="9">
    <source>
        <dbReference type="ARBA" id="ARBA00046130"/>
    </source>
</evidence>
<evidence type="ECO:0000256" key="8">
    <source>
        <dbReference type="ARBA" id="ARBA00039386"/>
    </source>
</evidence>
<keyword evidence="6" id="KW-0411">Iron-sulfur</keyword>
<protein>
    <recommendedName>
        <fullName evidence="8">Bacterioferritin-associated ferredoxin</fullName>
    </recommendedName>
</protein>
<evidence type="ECO:0000256" key="10">
    <source>
        <dbReference type="ARBA" id="ARBA00046332"/>
    </source>
</evidence>
<evidence type="ECO:0000256" key="6">
    <source>
        <dbReference type="ARBA" id="ARBA00023014"/>
    </source>
</evidence>
<keyword evidence="2" id="KW-0001">2Fe-2S</keyword>
<evidence type="ECO:0000259" key="11">
    <source>
        <dbReference type="Pfam" id="PF04324"/>
    </source>
</evidence>
<evidence type="ECO:0000256" key="7">
    <source>
        <dbReference type="ARBA" id="ARBA00034078"/>
    </source>
</evidence>
<sequence length="67" mass="7360">MYVCLCNRISDKTIKTLVRDNHITSISGLKKCVSIGSHCGKCLPQATQLIQNEQINLSVVTDIDAVQ</sequence>